<evidence type="ECO:0000313" key="4">
    <source>
        <dbReference type="Proteomes" id="UP001575105"/>
    </source>
</evidence>
<keyword evidence="1" id="KW-0472">Membrane</keyword>
<dbReference type="Proteomes" id="UP001575105">
    <property type="component" value="Unassembled WGS sequence"/>
</dbReference>
<dbReference type="InterPro" id="IPR025196">
    <property type="entry name" value="DUF4126"/>
</dbReference>
<feature type="domain" description="DUF4126" evidence="2">
    <location>
        <begin position="12"/>
        <end position="183"/>
    </location>
</feature>
<organism evidence="3 4">
    <name type="scientific">Natronomicrosphaera hydrolytica</name>
    <dbReference type="NCBI Taxonomy" id="3242702"/>
    <lineage>
        <taxon>Bacteria</taxon>
        <taxon>Pseudomonadati</taxon>
        <taxon>Planctomycetota</taxon>
        <taxon>Phycisphaerae</taxon>
        <taxon>Phycisphaerales</taxon>
        <taxon>Phycisphaeraceae</taxon>
        <taxon>Natronomicrosphaera</taxon>
    </lineage>
</organism>
<keyword evidence="4" id="KW-1185">Reference proteome</keyword>
<feature type="transmembrane region" description="Helical" evidence="1">
    <location>
        <begin position="12"/>
        <end position="35"/>
    </location>
</feature>
<accession>A0ABV4U990</accession>
<dbReference type="Pfam" id="PF13548">
    <property type="entry name" value="DUF4126"/>
    <property type="match status" value="1"/>
</dbReference>
<feature type="transmembrane region" description="Helical" evidence="1">
    <location>
        <begin position="157"/>
        <end position="179"/>
    </location>
</feature>
<proteinExistence type="predicted"/>
<feature type="transmembrane region" description="Helical" evidence="1">
    <location>
        <begin position="80"/>
        <end position="100"/>
    </location>
</feature>
<evidence type="ECO:0000259" key="2">
    <source>
        <dbReference type="Pfam" id="PF13548"/>
    </source>
</evidence>
<keyword evidence="1" id="KW-0812">Transmembrane</keyword>
<sequence length="194" mass="19836">MMTNSHEMLMGLAIGIGLAAACGFRVFVPLLIMSIGVRADYLNVASNMEWVGSTPALLAFATATALEIAAYYVPWVDNALDSITTPTAIVAGTFASASMITGMDPMLQWSVAAIAGGGAAGAVQIATVATRATSTATTAGFGNPVVSTAEAGAATGVALLAIVVPVLVVVFLVLMFAFAARAMFRRRKHVPALQ</sequence>
<protein>
    <submittedName>
        <fullName evidence="3">DUF4126 domain-containing protein</fullName>
    </submittedName>
</protein>
<gene>
    <name evidence="3" type="ORF">ACERK3_18005</name>
</gene>
<comment type="caution">
    <text evidence="3">The sequence shown here is derived from an EMBL/GenBank/DDBJ whole genome shotgun (WGS) entry which is preliminary data.</text>
</comment>
<reference evidence="3 4" key="1">
    <citation type="submission" date="2024-08" db="EMBL/GenBank/DDBJ databases">
        <title>Whole-genome sequencing of halo(alkali)philic microorganisms from hypersaline lakes.</title>
        <authorList>
            <person name="Sorokin D.Y."/>
            <person name="Merkel A.Y."/>
            <person name="Messina E."/>
            <person name="Yakimov M."/>
        </authorList>
    </citation>
    <scope>NUCLEOTIDE SEQUENCE [LARGE SCALE GENOMIC DNA]</scope>
    <source>
        <strain evidence="3 4">AB-hyl4</strain>
    </source>
</reference>
<evidence type="ECO:0000313" key="3">
    <source>
        <dbReference type="EMBL" id="MFA9480170.1"/>
    </source>
</evidence>
<dbReference type="RefSeq" id="WP_425347092.1">
    <property type="nucleotide sequence ID" value="NZ_JBGUBD010000016.1"/>
</dbReference>
<dbReference type="EMBL" id="JBGUBD010000016">
    <property type="protein sequence ID" value="MFA9480170.1"/>
    <property type="molecule type" value="Genomic_DNA"/>
</dbReference>
<feature type="transmembrane region" description="Helical" evidence="1">
    <location>
        <begin position="55"/>
        <end position="73"/>
    </location>
</feature>
<name>A0ABV4U990_9BACT</name>
<keyword evidence="1" id="KW-1133">Transmembrane helix</keyword>
<evidence type="ECO:0000256" key="1">
    <source>
        <dbReference type="SAM" id="Phobius"/>
    </source>
</evidence>